<feature type="active site" evidence="11">
    <location>
        <position position="98"/>
    </location>
</feature>
<proteinExistence type="inferred from homology"/>
<accession>D7EBG5</accession>
<keyword evidence="15" id="KW-1185">Reference proteome</keyword>
<comment type="function">
    <text evidence="11">Catalytic subunit of DNA primase, an RNA polymerase that catalyzes the synthesis of short RNA molecules used as primers for DNA polymerase during DNA replication. The small subunit contains the primase catalytic core and has DNA synthesis activity on its own. Binding to the large subunit stabilizes and modulates the activity, increasing the rate of DNA synthesis while decreasing the length of the DNA fragments, and conferring RNA synthesis capability. The DNA polymerase activity may enable DNA primase to also catalyze primer extension after primer synthesis. May also play a role in DNA repair.</text>
</comment>
<keyword evidence="7 11" id="KW-0479">Metal-binding</keyword>
<keyword evidence="10 11" id="KW-0464">Manganese</keyword>
<keyword evidence="2 11" id="KW-0240">DNA-directed RNA polymerase</keyword>
<evidence type="ECO:0000256" key="13">
    <source>
        <dbReference type="RuleBase" id="RU004224"/>
    </source>
</evidence>
<reference evidence="14 15" key="1">
    <citation type="submission" date="2010-06" db="EMBL/GenBank/DDBJ databases">
        <title>Complete sequence chromosome of Methanohalobium evestigatum Z-7303.</title>
        <authorList>
            <consortium name="US DOE Joint Genome Institute"/>
            <person name="Lucas S."/>
            <person name="Copeland A."/>
            <person name="Lapidus A."/>
            <person name="Cheng J.-F."/>
            <person name="Bruce D."/>
            <person name="Goodwin L."/>
            <person name="Pitluck S."/>
            <person name="Saunders E."/>
            <person name="Detter J.C."/>
            <person name="Han C."/>
            <person name="Tapia R."/>
            <person name="Land M."/>
            <person name="Hauser L."/>
            <person name="Kyrpides N."/>
            <person name="Mikhailova N."/>
            <person name="Sieprawska-Lupa M."/>
            <person name="Whitman W.B."/>
            <person name="Anderson I."/>
            <person name="Woyke T."/>
        </authorList>
    </citation>
    <scope>NUCLEOTIDE SEQUENCE [LARGE SCALE GENOMIC DNA]</scope>
    <source>
        <strain evidence="15">ATCC BAA-1072 / DSM 3721 / NBRC 107634 / OCM 161 / Z-7303</strain>
    </source>
</reference>
<evidence type="ECO:0000256" key="8">
    <source>
        <dbReference type="ARBA" id="ARBA00022842"/>
    </source>
</evidence>
<evidence type="ECO:0000256" key="11">
    <source>
        <dbReference type="HAMAP-Rule" id="MF_00700"/>
    </source>
</evidence>
<dbReference type="Proteomes" id="UP000000391">
    <property type="component" value="Chromosome"/>
</dbReference>
<evidence type="ECO:0000256" key="12">
    <source>
        <dbReference type="RuleBase" id="RU003514"/>
    </source>
</evidence>
<feature type="active site" evidence="11">
    <location>
        <position position="296"/>
    </location>
</feature>
<evidence type="ECO:0000256" key="1">
    <source>
        <dbReference type="ARBA" id="ARBA00009762"/>
    </source>
</evidence>
<dbReference type="KEGG" id="mev:Metev_1977"/>
<dbReference type="GO" id="GO:0006269">
    <property type="term" value="P:DNA replication, synthesis of primer"/>
    <property type="evidence" value="ECO:0007669"/>
    <property type="project" value="UniProtKB-UniRule"/>
</dbReference>
<evidence type="ECO:0000256" key="10">
    <source>
        <dbReference type="ARBA" id="ARBA00023211"/>
    </source>
</evidence>
<evidence type="ECO:0000256" key="7">
    <source>
        <dbReference type="ARBA" id="ARBA00022723"/>
    </source>
</evidence>
<evidence type="ECO:0000256" key="3">
    <source>
        <dbReference type="ARBA" id="ARBA00022515"/>
    </source>
</evidence>
<dbReference type="Gene3D" id="3.90.920.10">
    <property type="entry name" value="DNA primase, PRIM domain"/>
    <property type="match status" value="1"/>
</dbReference>
<sequence>MNDKTLRFLKKRFQDYYQDAHIHLPPEYTSREWGFILFDDMPKTVMRRHMAFGSSGELQDYFAWTVPAHAYYSVAYYEYPNASNMKDKNWLQSDLIFDLDADHLPHVPDSYPEMLENVKQEALKLYDFLSDDFGFGEDDINIVFSGGRGYHFHISHPSVRSLGSAERREIVDYISGRGLDISQIIGKSYVSGDSGRRDASMFVFPSENDGGWGAKINRYIISYISNIVNSNKPIKKLTGFSGVGKTTAEKLVNIFNDEKQLALLKKGKIDMVSNTSKNLFEYLGKQAVDNLIANVDEPVTADVKRLIRVPGSLHGGSGLKVTTLSASQLENFKPLEDAVVFKDNHITVNVTQPSTVEMKGNKYHVNEGVQDLPEYAAIHLMCRGGAEYGSN</sequence>
<gene>
    <name evidence="11" type="primary">priS</name>
    <name evidence="14" type="ordered locus">Metev_1977</name>
</gene>
<keyword evidence="3 11" id="KW-0639">Primosome</keyword>
<comment type="subunit">
    <text evidence="11">Heterodimer of a small subunit (PriS) and a large subunit (PriL).</text>
</comment>
<dbReference type="PANTHER" id="PTHR10536">
    <property type="entry name" value="DNA PRIMASE SMALL SUBUNIT"/>
    <property type="match status" value="1"/>
</dbReference>
<dbReference type="Pfam" id="PF01896">
    <property type="entry name" value="DNA_primase_S"/>
    <property type="match status" value="1"/>
</dbReference>
<keyword evidence="6 11" id="KW-0235">DNA replication</keyword>
<comment type="function">
    <text evidence="13">RNA polymerase that catalyzes the synthesis of short RNA molecules used as primers for DNA polymerase during DNA replication.</text>
</comment>
<keyword evidence="5 11" id="KW-0548">Nucleotidyltransferase</keyword>
<dbReference type="RefSeq" id="WP_013195372.1">
    <property type="nucleotide sequence ID" value="NC_014253.1"/>
</dbReference>
<dbReference type="STRING" id="644295.Metev_1977"/>
<dbReference type="HOGENOM" id="CLU_056123_1_0_2"/>
<dbReference type="GO" id="GO:0046872">
    <property type="term" value="F:metal ion binding"/>
    <property type="evidence" value="ECO:0007669"/>
    <property type="project" value="UniProtKB-KW"/>
</dbReference>
<keyword evidence="8 11" id="KW-0460">Magnesium</keyword>
<keyword evidence="9 11" id="KW-0804">Transcription</keyword>
<evidence type="ECO:0000313" key="14">
    <source>
        <dbReference type="EMBL" id="ADI74807.1"/>
    </source>
</evidence>
<dbReference type="InterPro" id="IPR023639">
    <property type="entry name" value="DNA_primase_ssu_PriS"/>
</dbReference>
<dbReference type="CDD" id="cd04860">
    <property type="entry name" value="AE_Prim_S"/>
    <property type="match status" value="1"/>
</dbReference>
<evidence type="ECO:0000256" key="6">
    <source>
        <dbReference type="ARBA" id="ARBA00022705"/>
    </source>
</evidence>
<organism evidence="14 15">
    <name type="scientific">Methanohalobium evestigatum (strain ATCC BAA-1072 / DSM 3721 / NBRC 107634 / OCM 161 / Z-7303)</name>
    <dbReference type="NCBI Taxonomy" id="644295"/>
    <lineage>
        <taxon>Archaea</taxon>
        <taxon>Methanobacteriati</taxon>
        <taxon>Methanobacteriota</taxon>
        <taxon>Stenosarchaea group</taxon>
        <taxon>Methanomicrobia</taxon>
        <taxon>Methanosarcinales</taxon>
        <taxon>Methanosarcinaceae</taxon>
        <taxon>Methanohalobium</taxon>
    </lineage>
</organism>
<dbReference type="HAMAP" id="MF_00700">
    <property type="entry name" value="DNA_primase_sml_arc"/>
    <property type="match status" value="1"/>
</dbReference>
<evidence type="ECO:0000256" key="9">
    <source>
        <dbReference type="ARBA" id="ARBA00023163"/>
    </source>
</evidence>
<protein>
    <recommendedName>
        <fullName evidence="11">DNA primase small subunit PriS</fullName>
        <ecNumber evidence="11">2.7.7.-</ecNumber>
    </recommendedName>
</protein>
<dbReference type="GeneID" id="9347636"/>
<dbReference type="SUPFAM" id="SSF56747">
    <property type="entry name" value="Prim-pol domain"/>
    <property type="match status" value="1"/>
</dbReference>
<dbReference type="EMBL" id="CP002069">
    <property type="protein sequence ID" value="ADI74807.1"/>
    <property type="molecule type" value="Genomic_DNA"/>
</dbReference>
<evidence type="ECO:0000256" key="2">
    <source>
        <dbReference type="ARBA" id="ARBA00022478"/>
    </source>
</evidence>
<comment type="similarity">
    <text evidence="1 11 12">Belongs to the eukaryotic-type primase small subunit family.</text>
</comment>
<evidence type="ECO:0000313" key="15">
    <source>
        <dbReference type="Proteomes" id="UP000000391"/>
    </source>
</evidence>
<keyword evidence="4 11" id="KW-0808">Transferase</keyword>
<name>D7EBG5_METEZ</name>
<evidence type="ECO:0000256" key="5">
    <source>
        <dbReference type="ARBA" id="ARBA00022695"/>
    </source>
</evidence>
<feature type="active site" evidence="11">
    <location>
        <position position="100"/>
    </location>
</feature>
<dbReference type="GO" id="GO:0000428">
    <property type="term" value="C:DNA-directed RNA polymerase complex"/>
    <property type="evidence" value="ECO:0007669"/>
    <property type="project" value="UniProtKB-KW"/>
</dbReference>
<dbReference type="OrthoDB" id="31125at2157"/>
<dbReference type="NCBIfam" id="TIGR00335">
    <property type="entry name" value="primase_sml"/>
    <property type="match status" value="1"/>
</dbReference>
<dbReference type="InterPro" id="IPR014052">
    <property type="entry name" value="DNA_primase_ssu_euk/arc"/>
</dbReference>
<dbReference type="InterPro" id="IPR002755">
    <property type="entry name" value="DNA_primase_S"/>
</dbReference>
<dbReference type="EC" id="2.7.7.-" evidence="11"/>
<dbReference type="GO" id="GO:1990077">
    <property type="term" value="C:primosome complex"/>
    <property type="evidence" value="ECO:0007669"/>
    <property type="project" value="UniProtKB-KW"/>
</dbReference>
<evidence type="ECO:0000256" key="4">
    <source>
        <dbReference type="ARBA" id="ARBA00022679"/>
    </source>
</evidence>
<dbReference type="GO" id="GO:0003899">
    <property type="term" value="F:DNA-directed RNA polymerase activity"/>
    <property type="evidence" value="ECO:0007669"/>
    <property type="project" value="UniProtKB-UniRule"/>
</dbReference>
<comment type="cofactor">
    <cofactor evidence="11">
        <name>Mg(2+)</name>
        <dbReference type="ChEBI" id="CHEBI:18420"/>
    </cofactor>
    <cofactor evidence="11">
        <name>Mn(2+)</name>
        <dbReference type="ChEBI" id="CHEBI:29035"/>
    </cofactor>
</comment>
<dbReference type="AlphaFoldDB" id="D7EBG5"/>